<proteinExistence type="predicted"/>
<dbReference type="AlphaFoldDB" id="A0A7J7EMP9"/>
<reference evidence="1 2" key="1">
    <citation type="journal article" date="2020" name="Mol. Biol. Evol.">
        <title>Interspecific Gene Flow and the Evolution of Specialization in Black and White Rhinoceros.</title>
        <authorList>
            <person name="Moodley Y."/>
            <person name="Westbury M.V."/>
            <person name="Russo I.M."/>
            <person name="Gopalakrishnan S."/>
            <person name="Rakotoarivelo A."/>
            <person name="Olsen R.A."/>
            <person name="Prost S."/>
            <person name="Tunstall T."/>
            <person name="Ryder O.A."/>
            <person name="Dalen L."/>
            <person name="Bruford M.W."/>
        </authorList>
    </citation>
    <scope>NUCLEOTIDE SEQUENCE [LARGE SCALE GENOMIC DNA]</scope>
    <source>
        <strain evidence="1">SBR-YM</strain>
        <tissue evidence="1">Skin</tissue>
    </source>
</reference>
<accession>A0A7J7EMP9</accession>
<comment type="caution">
    <text evidence="1">The sequence shown here is derived from an EMBL/GenBank/DDBJ whole genome shotgun (WGS) entry which is preliminary data.</text>
</comment>
<evidence type="ECO:0000313" key="1">
    <source>
        <dbReference type="EMBL" id="KAF5917065.1"/>
    </source>
</evidence>
<evidence type="ECO:0000313" key="2">
    <source>
        <dbReference type="Proteomes" id="UP000551758"/>
    </source>
</evidence>
<sequence>MSSFGWHQVFNDFGCKLFPYVRAVGRVCVALFNNPNWFLLKINSSPKYNYEWLTREYKQDMLSVFSKVNKL</sequence>
<gene>
    <name evidence="1" type="ORF">HPG69_013990</name>
</gene>
<organism evidence="1 2">
    <name type="scientific">Diceros bicornis minor</name>
    <name type="common">South-central black rhinoceros</name>
    <dbReference type="NCBI Taxonomy" id="77932"/>
    <lineage>
        <taxon>Eukaryota</taxon>
        <taxon>Metazoa</taxon>
        <taxon>Chordata</taxon>
        <taxon>Craniata</taxon>
        <taxon>Vertebrata</taxon>
        <taxon>Euteleostomi</taxon>
        <taxon>Mammalia</taxon>
        <taxon>Eutheria</taxon>
        <taxon>Laurasiatheria</taxon>
        <taxon>Perissodactyla</taxon>
        <taxon>Rhinocerotidae</taxon>
        <taxon>Diceros</taxon>
    </lineage>
</organism>
<dbReference type="EMBL" id="JACDTQ010002604">
    <property type="protein sequence ID" value="KAF5917065.1"/>
    <property type="molecule type" value="Genomic_DNA"/>
</dbReference>
<name>A0A7J7EMP9_DICBM</name>
<dbReference type="Proteomes" id="UP000551758">
    <property type="component" value="Unassembled WGS sequence"/>
</dbReference>
<keyword evidence="2" id="KW-1185">Reference proteome</keyword>
<protein>
    <submittedName>
        <fullName evidence="1">Uncharacterized protein</fullName>
    </submittedName>
</protein>